<keyword evidence="2" id="KW-1003">Cell membrane</keyword>
<keyword evidence="3" id="KW-0997">Cell inner membrane</keyword>
<dbReference type="GO" id="GO:0016746">
    <property type="term" value="F:acyltransferase activity"/>
    <property type="evidence" value="ECO:0007669"/>
    <property type="project" value="UniProtKB-KW"/>
</dbReference>
<accession>A0A212J4V1</accession>
<dbReference type="PANTHER" id="PTHR30606:SF10">
    <property type="entry name" value="PHOSPHATIDYLINOSITOL MANNOSIDE ACYLTRANSFERASE"/>
    <property type="match status" value="1"/>
</dbReference>
<evidence type="ECO:0008006" key="9">
    <source>
        <dbReference type="Google" id="ProtNLM"/>
    </source>
</evidence>
<dbReference type="EMBL" id="FLUL01000001">
    <property type="protein sequence ID" value="SBV94482.1"/>
    <property type="molecule type" value="Genomic_DNA"/>
</dbReference>
<evidence type="ECO:0000256" key="3">
    <source>
        <dbReference type="ARBA" id="ARBA00022519"/>
    </source>
</evidence>
<keyword evidence="5 7" id="KW-0472">Membrane</keyword>
<evidence type="ECO:0000256" key="5">
    <source>
        <dbReference type="ARBA" id="ARBA00023136"/>
    </source>
</evidence>
<evidence type="ECO:0000256" key="2">
    <source>
        <dbReference type="ARBA" id="ARBA00022475"/>
    </source>
</evidence>
<sequence>MNKILYYILYIWMYLHALLPFRALYILSDFLYFLVYKVIRYRLKVVRINLKNSFPEKTDKELHVIEKEFYHHFCDYFVETLKLLHISDEEMQKRMVFENMDIVKDLMKDGNSALMFLGHYGNWEWVPSITMSFRNKEDQNKLLGQIYRPLKNKAVDDLFLKIRSRFGSFGIAKNETLRVIVKLRKAKQQILIGFMADQTPSFHNIHYWSTFMNQESAVFTGVERIAKQTGFAVVYLDMEKVKRGHYKGTVKLISDKPQAAPEFYITETYIREMERTILRNPAYWLWTHKRWKMTRKEVELAQHK</sequence>
<dbReference type="GO" id="GO:0005886">
    <property type="term" value="C:plasma membrane"/>
    <property type="evidence" value="ECO:0007669"/>
    <property type="project" value="UniProtKB-SubCell"/>
</dbReference>
<protein>
    <recommendedName>
        <fullName evidence="9">Acetyltransferase</fullName>
    </recommendedName>
</protein>
<dbReference type="PANTHER" id="PTHR30606">
    <property type="entry name" value="LIPID A BIOSYNTHESIS LAUROYL ACYLTRANSFERASE"/>
    <property type="match status" value="1"/>
</dbReference>
<dbReference type="RefSeq" id="WP_296947249.1">
    <property type="nucleotide sequence ID" value="NZ_LT599021.1"/>
</dbReference>
<dbReference type="Pfam" id="PF03279">
    <property type="entry name" value="Lip_A_acyltrans"/>
    <property type="match status" value="1"/>
</dbReference>
<gene>
    <name evidence="8" type="ORF">KL86DYS2_10736</name>
</gene>
<comment type="subcellular location">
    <subcellularLocation>
        <location evidence="1">Cell inner membrane</location>
    </subcellularLocation>
</comment>
<keyword evidence="4" id="KW-0808">Transferase</keyword>
<organism evidence="8">
    <name type="scientific">uncultured Dysgonomonas sp</name>
    <dbReference type="NCBI Taxonomy" id="206096"/>
    <lineage>
        <taxon>Bacteria</taxon>
        <taxon>Pseudomonadati</taxon>
        <taxon>Bacteroidota</taxon>
        <taxon>Bacteroidia</taxon>
        <taxon>Bacteroidales</taxon>
        <taxon>Dysgonomonadaceae</taxon>
        <taxon>Dysgonomonas</taxon>
        <taxon>environmental samples</taxon>
    </lineage>
</organism>
<feature type="transmembrane region" description="Helical" evidence="7">
    <location>
        <begin position="6"/>
        <end position="35"/>
    </location>
</feature>
<reference evidence="8" key="1">
    <citation type="submission" date="2016-04" db="EMBL/GenBank/DDBJ databases">
        <authorList>
            <person name="Evans L.H."/>
            <person name="Alamgir A."/>
            <person name="Owens N."/>
            <person name="Weber N.D."/>
            <person name="Virtaneva K."/>
            <person name="Barbian K."/>
            <person name="Babar A."/>
            <person name="Rosenke K."/>
        </authorList>
    </citation>
    <scope>NUCLEOTIDE SEQUENCE</scope>
    <source>
        <strain evidence="8">86-2</strain>
    </source>
</reference>
<dbReference type="CDD" id="cd07984">
    <property type="entry name" value="LPLAT_LABLAT-like"/>
    <property type="match status" value="1"/>
</dbReference>
<dbReference type="InterPro" id="IPR004960">
    <property type="entry name" value="LipA_acyltrans"/>
</dbReference>
<evidence type="ECO:0000256" key="4">
    <source>
        <dbReference type="ARBA" id="ARBA00022679"/>
    </source>
</evidence>
<keyword evidence="6" id="KW-0012">Acyltransferase</keyword>
<dbReference type="AlphaFoldDB" id="A0A212J4V1"/>
<evidence type="ECO:0000313" key="8">
    <source>
        <dbReference type="EMBL" id="SBV94482.1"/>
    </source>
</evidence>
<keyword evidence="7" id="KW-1133">Transmembrane helix</keyword>
<keyword evidence="7" id="KW-0812">Transmembrane</keyword>
<evidence type="ECO:0000256" key="7">
    <source>
        <dbReference type="SAM" id="Phobius"/>
    </source>
</evidence>
<dbReference type="GO" id="GO:0009247">
    <property type="term" value="P:glycolipid biosynthetic process"/>
    <property type="evidence" value="ECO:0007669"/>
    <property type="project" value="UniProtKB-ARBA"/>
</dbReference>
<proteinExistence type="predicted"/>
<name>A0A212J4V1_9BACT</name>
<evidence type="ECO:0000256" key="6">
    <source>
        <dbReference type="ARBA" id="ARBA00023315"/>
    </source>
</evidence>
<evidence type="ECO:0000256" key="1">
    <source>
        <dbReference type="ARBA" id="ARBA00004533"/>
    </source>
</evidence>